<proteinExistence type="predicted"/>
<dbReference type="Pfam" id="PF04672">
    <property type="entry name" value="Methyltransf_19"/>
    <property type="match status" value="1"/>
</dbReference>
<dbReference type="EMBL" id="SMLA01000010">
    <property type="protein sequence ID" value="TDD90074.1"/>
    <property type="molecule type" value="Genomic_DNA"/>
</dbReference>
<dbReference type="Proteomes" id="UP000294723">
    <property type="component" value="Unassembled WGS sequence"/>
</dbReference>
<protein>
    <recommendedName>
        <fullName evidence="4">S-adenosyl methyltransferase</fullName>
    </recommendedName>
</protein>
<evidence type="ECO:0000256" key="1">
    <source>
        <dbReference type="SAM" id="MobiDB-lite"/>
    </source>
</evidence>
<sequence>MPERRFGEHLDGSADSSGSRDANQPSKDEVDISVPNPARIYDYGLGGDHNFASDREAFHKLLEVDPDSRTVVRSNRAFLRRAVRFCLERGITQFLDLGSGVPTVGNVHDAAHEMNPDARVVYVDNEPIAAAHTRRLLQDQPHTAIIQEDLRDPEAVLNAPETADLLDFSQPVGLMMAAVLHWVGDDVTELLARYRRALGPGSALAISHLTDEDLPEQMREVEAIFADTSVPVTYRPRSQAPELITGFDIVEPGAVYCSEWRSEPHESLAQPERTKIWAAVGIKS</sequence>
<organism evidence="2 3">
    <name type="scientific">Saccharopolyspora karakumensis</name>
    <dbReference type="NCBI Taxonomy" id="2530386"/>
    <lineage>
        <taxon>Bacteria</taxon>
        <taxon>Bacillati</taxon>
        <taxon>Actinomycetota</taxon>
        <taxon>Actinomycetes</taxon>
        <taxon>Pseudonocardiales</taxon>
        <taxon>Pseudonocardiaceae</taxon>
        <taxon>Saccharopolyspora</taxon>
    </lineage>
</organism>
<comment type="caution">
    <text evidence="2">The sequence shown here is derived from an EMBL/GenBank/DDBJ whole genome shotgun (WGS) entry which is preliminary data.</text>
</comment>
<evidence type="ECO:0008006" key="4">
    <source>
        <dbReference type="Google" id="ProtNLM"/>
    </source>
</evidence>
<feature type="region of interest" description="Disordered" evidence="1">
    <location>
        <begin position="1"/>
        <end position="33"/>
    </location>
</feature>
<feature type="compositionally biased region" description="Low complexity" evidence="1">
    <location>
        <begin position="13"/>
        <end position="22"/>
    </location>
</feature>
<dbReference type="AlphaFoldDB" id="A0A4R5C018"/>
<dbReference type="InterPro" id="IPR029063">
    <property type="entry name" value="SAM-dependent_MTases_sf"/>
</dbReference>
<reference evidence="2 3" key="1">
    <citation type="submission" date="2019-03" db="EMBL/GenBank/DDBJ databases">
        <title>Draft genome sequences of novel Actinobacteria.</title>
        <authorList>
            <person name="Sahin N."/>
            <person name="Ay H."/>
            <person name="Saygin H."/>
        </authorList>
    </citation>
    <scope>NUCLEOTIDE SEQUENCE [LARGE SCALE GENOMIC DNA]</scope>
    <source>
        <strain evidence="2 3">5K548</strain>
    </source>
</reference>
<dbReference type="SUPFAM" id="SSF53335">
    <property type="entry name" value="S-adenosyl-L-methionine-dependent methyltransferases"/>
    <property type="match status" value="1"/>
</dbReference>
<keyword evidence="3" id="KW-1185">Reference proteome</keyword>
<dbReference type="Gene3D" id="3.40.50.150">
    <property type="entry name" value="Vaccinia Virus protein VP39"/>
    <property type="match status" value="1"/>
</dbReference>
<dbReference type="InterPro" id="IPR006764">
    <property type="entry name" value="SAM_dep_MeTrfase_SAV2177_type"/>
</dbReference>
<evidence type="ECO:0000313" key="3">
    <source>
        <dbReference type="Proteomes" id="UP000294723"/>
    </source>
</evidence>
<gene>
    <name evidence="2" type="ORF">E1202_09980</name>
</gene>
<feature type="compositionally biased region" description="Basic and acidic residues" evidence="1">
    <location>
        <begin position="1"/>
        <end position="12"/>
    </location>
</feature>
<dbReference type="PIRSF" id="PIRSF017393">
    <property type="entry name" value="MTase_SAV2177"/>
    <property type="match status" value="1"/>
</dbReference>
<dbReference type="RefSeq" id="WP_132682436.1">
    <property type="nucleotide sequence ID" value="NZ_SMLA01000010.1"/>
</dbReference>
<evidence type="ECO:0000313" key="2">
    <source>
        <dbReference type="EMBL" id="TDD90074.1"/>
    </source>
</evidence>
<name>A0A4R5C018_9PSEU</name>
<dbReference type="CDD" id="cd02440">
    <property type="entry name" value="AdoMet_MTases"/>
    <property type="match status" value="1"/>
</dbReference>
<accession>A0A4R5C018</accession>